<reference evidence="1" key="1">
    <citation type="submission" date="2020-03" db="EMBL/GenBank/DDBJ databases">
        <title>The deep terrestrial virosphere.</title>
        <authorList>
            <person name="Holmfeldt K."/>
            <person name="Nilsson E."/>
            <person name="Simone D."/>
            <person name="Lopez-Fernandez M."/>
            <person name="Wu X."/>
            <person name="de Brujin I."/>
            <person name="Lundin D."/>
            <person name="Andersson A."/>
            <person name="Bertilsson S."/>
            <person name="Dopson M."/>
        </authorList>
    </citation>
    <scope>NUCLEOTIDE SEQUENCE</scope>
    <source>
        <strain evidence="1">MM415B04345</strain>
    </source>
</reference>
<organism evidence="1">
    <name type="scientific">viral metagenome</name>
    <dbReference type="NCBI Taxonomy" id="1070528"/>
    <lineage>
        <taxon>unclassified sequences</taxon>
        <taxon>metagenomes</taxon>
        <taxon>organismal metagenomes</taxon>
    </lineage>
</organism>
<dbReference type="AlphaFoldDB" id="A0A6M3LJD0"/>
<sequence length="92" mass="10800">MIGTVWKIDKSLYNEYNTADIIRERIRDGWHKRSDYYTDSVRVSDGKNASFCPKCKVRLIIIEQWVTGAREYEIRCPKCGILYDSDCEEDIG</sequence>
<protein>
    <submittedName>
        <fullName evidence="1">Uncharacterized protein</fullName>
    </submittedName>
</protein>
<name>A0A6M3LJD0_9ZZZZ</name>
<gene>
    <name evidence="1" type="ORF">MM415B04345_0002</name>
</gene>
<proteinExistence type="predicted"/>
<accession>A0A6M3LJD0</accession>
<evidence type="ECO:0000313" key="1">
    <source>
        <dbReference type="EMBL" id="QJA93151.1"/>
    </source>
</evidence>
<dbReference type="EMBL" id="MT143126">
    <property type="protein sequence ID" value="QJA93151.1"/>
    <property type="molecule type" value="Genomic_DNA"/>
</dbReference>